<dbReference type="EMBL" id="VFQX01000020">
    <property type="protein sequence ID" value="KAF0980114.1"/>
    <property type="molecule type" value="Genomic_DNA"/>
</dbReference>
<protein>
    <submittedName>
        <fullName evidence="2">Uncharacterized protein</fullName>
    </submittedName>
</protein>
<comment type="caution">
    <text evidence="2">The sequence shown here is derived from an EMBL/GenBank/DDBJ whole genome shotgun (WGS) entry which is preliminary data.</text>
</comment>
<organism evidence="2 3">
    <name type="scientific">Naegleria fowleri</name>
    <name type="common">Brain eating amoeba</name>
    <dbReference type="NCBI Taxonomy" id="5763"/>
    <lineage>
        <taxon>Eukaryota</taxon>
        <taxon>Discoba</taxon>
        <taxon>Heterolobosea</taxon>
        <taxon>Tetramitia</taxon>
        <taxon>Eutetramitia</taxon>
        <taxon>Vahlkampfiidae</taxon>
        <taxon>Naegleria</taxon>
    </lineage>
</organism>
<dbReference type="Proteomes" id="UP000444721">
    <property type="component" value="Unassembled WGS sequence"/>
</dbReference>
<proteinExistence type="predicted"/>
<keyword evidence="3" id="KW-1185">Reference proteome</keyword>
<evidence type="ECO:0000256" key="1">
    <source>
        <dbReference type="SAM" id="MobiDB-lite"/>
    </source>
</evidence>
<sequence>MQEGNEKLLKLVDDLRFNIVSNQGMRTTIRKTDSSSSFSSSPSTISQQNLSTNTNGRLLLVSSWWSSNLRIFPVDEKKSGPFDVLSNMPYLLDLKSDLTCEQLLPLSKEEIILGLNSGEIVKLRREGGHSFKELLRAIAHKDREMFKVIS</sequence>
<dbReference type="VEuPathDB" id="AmoebaDB:NfTy_029150"/>
<feature type="compositionally biased region" description="Low complexity" evidence="1">
    <location>
        <begin position="34"/>
        <end position="46"/>
    </location>
</feature>
<dbReference type="RefSeq" id="XP_044564827.1">
    <property type="nucleotide sequence ID" value="XM_044704428.1"/>
</dbReference>
<reference evidence="2 3" key="1">
    <citation type="journal article" date="2019" name="Sci. Rep.">
        <title>Nanopore sequencing improves the draft genome of the human pathogenic amoeba Naegleria fowleri.</title>
        <authorList>
            <person name="Liechti N."/>
            <person name="Schurch N."/>
            <person name="Bruggmann R."/>
            <person name="Wittwer M."/>
        </authorList>
    </citation>
    <scope>NUCLEOTIDE SEQUENCE [LARGE SCALE GENOMIC DNA]</scope>
    <source>
        <strain evidence="2 3">ATCC 30894</strain>
    </source>
</reference>
<dbReference type="GeneID" id="68120978"/>
<accession>A0A6A5C0K3</accession>
<name>A0A6A5C0K3_NAEFO</name>
<feature type="region of interest" description="Disordered" evidence="1">
    <location>
        <begin position="30"/>
        <end position="49"/>
    </location>
</feature>
<evidence type="ECO:0000313" key="3">
    <source>
        <dbReference type="Proteomes" id="UP000444721"/>
    </source>
</evidence>
<dbReference type="VEuPathDB" id="AmoebaDB:NF0071080"/>
<dbReference type="AlphaFoldDB" id="A0A6A5C0K3"/>
<dbReference type="VEuPathDB" id="AmoebaDB:FDP41_013763"/>
<gene>
    <name evidence="2" type="ORF">FDP41_013763</name>
</gene>
<evidence type="ECO:0000313" key="2">
    <source>
        <dbReference type="EMBL" id="KAF0980114.1"/>
    </source>
</evidence>